<dbReference type="GO" id="GO:0005886">
    <property type="term" value="C:plasma membrane"/>
    <property type="evidence" value="ECO:0007669"/>
    <property type="project" value="TreeGrafter"/>
</dbReference>
<dbReference type="PANTHER" id="PTHR43047">
    <property type="entry name" value="TWO-COMPONENT HISTIDINE PROTEIN KINASE"/>
    <property type="match status" value="1"/>
</dbReference>
<evidence type="ECO:0000256" key="3">
    <source>
        <dbReference type="ARBA" id="ARBA00022553"/>
    </source>
</evidence>
<dbReference type="PRINTS" id="PR00344">
    <property type="entry name" value="BCTRLSENSOR"/>
</dbReference>
<keyword evidence="3" id="KW-0597">Phosphoprotein</keyword>
<organism evidence="8 9">
    <name type="scientific">Coxiella burnetii (strain Dugway 5J108-111)</name>
    <dbReference type="NCBI Taxonomy" id="434922"/>
    <lineage>
        <taxon>Bacteria</taxon>
        <taxon>Pseudomonadati</taxon>
        <taxon>Pseudomonadota</taxon>
        <taxon>Gammaproteobacteria</taxon>
        <taxon>Legionellales</taxon>
        <taxon>Coxiellaceae</taxon>
        <taxon>Coxiella</taxon>
    </lineage>
</organism>
<dbReference type="InterPro" id="IPR003594">
    <property type="entry name" value="HATPase_dom"/>
</dbReference>
<dbReference type="CDD" id="cd16922">
    <property type="entry name" value="HATPase_EvgS-ArcB-TorS-like"/>
    <property type="match status" value="1"/>
</dbReference>
<dbReference type="InterPro" id="IPR036890">
    <property type="entry name" value="HATPase_C_sf"/>
</dbReference>
<dbReference type="GO" id="GO:0009927">
    <property type="term" value="F:histidine phosphotransfer kinase activity"/>
    <property type="evidence" value="ECO:0007669"/>
    <property type="project" value="TreeGrafter"/>
</dbReference>
<comment type="catalytic activity">
    <reaction evidence="1">
        <text>ATP + protein L-histidine = ADP + protein N-phospho-L-histidine.</text>
        <dbReference type="EC" id="2.7.13.3"/>
    </reaction>
</comment>
<evidence type="ECO:0000259" key="7">
    <source>
        <dbReference type="PROSITE" id="PS50109"/>
    </source>
</evidence>
<dbReference type="HOGENOM" id="CLU_000445_89_3_6"/>
<dbReference type="EMBL" id="CP000733">
    <property type="protein sequence ID" value="ABS77719.1"/>
    <property type="molecule type" value="Genomic_DNA"/>
</dbReference>
<dbReference type="KEGG" id="cbd:CBUD_1696"/>
<dbReference type="InterPro" id="IPR005467">
    <property type="entry name" value="His_kinase_dom"/>
</dbReference>
<dbReference type="Pfam" id="PF02518">
    <property type="entry name" value="HATPase_c"/>
    <property type="match status" value="1"/>
</dbReference>
<dbReference type="RefSeq" id="WP_011997224.1">
    <property type="nucleotide sequence ID" value="NC_009727.1"/>
</dbReference>
<protein>
    <recommendedName>
        <fullName evidence="2">histidine kinase</fullName>
        <ecNumber evidence="2">2.7.13.3</ecNumber>
    </recommendedName>
</protein>
<dbReference type="SUPFAM" id="SSF55874">
    <property type="entry name" value="ATPase domain of HSP90 chaperone/DNA topoisomerase II/histidine kinase"/>
    <property type="match status" value="1"/>
</dbReference>
<evidence type="ECO:0000256" key="2">
    <source>
        <dbReference type="ARBA" id="ARBA00012438"/>
    </source>
</evidence>
<dbReference type="Gene3D" id="3.30.565.10">
    <property type="entry name" value="Histidine kinase-like ATPase, C-terminal domain"/>
    <property type="match status" value="1"/>
</dbReference>
<evidence type="ECO:0000313" key="9">
    <source>
        <dbReference type="Proteomes" id="UP000008555"/>
    </source>
</evidence>
<evidence type="ECO:0000313" key="8">
    <source>
        <dbReference type="EMBL" id="ABS77719.1"/>
    </source>
</evidence>
<dbReference type="InterPro" id="IPR004358">
    <property type="entry name" value="Sig_transdc_His_kin-like_C"/>
</dbReference>
<evidence type="ECO:0000256" key="4">
    <source>
        <dbReference type="ARBA" id="ARBA00022679"/>
    </source>
</evidence>
<evidence type="ECO:0000256" key="5">
    <source>
        <dbReference type="ARBA" id="ARBA00022777"/>
    </source>
</evidence>
<dbReference type="PROSITE" id="PS50109">
    <property type="entry name" value="HIS_KIN"/>
    <property type="match status" value="1"/>
</dbReference>
<dbReference type="Proteomes" id="UP000008555">
    <property type="component" value="Chromosome"/>
</dbReference>
<dbReference type="AlphaFoldDB" id="A9KGI4"/>
<feature type="domain" description="Histidine kinase" evidence="7">
    <location>
        <begin position="1"/>
        <end position="182"/>
    </location>
</feature>
<dbReference type="EC" id="2.7.13.3" evidence="2"/>
<keyword evidence="5 8" id="KW-0418">Kinase</keyword>
<evidence type="ECO:0000256" key="1">
    <source>
        <dbReference type="ARBA" id="ARBA00000085"/>
    </source>
</evidence>
<gene>
    <name evidence="8" type="ordered locus">CBUD_1696</name>
</gene>
<reference evidence="8 9" key="1">
    <citation type="journal article" date="2009" name="Infect. Immun.">
        <title>Comparative genomics reveal extensive transposon-mediated genomic plasticity and diversity among potential effector proteins within the genus Coxiella.</title>
        <authorList>
            <person name="Beare P.A."/>
            <person name="Unsworth N."/>
            <person name="Andoh M."/>
            <person name="Voth D.E."/>
            <person name="Omsland A."/>
            <person name="Gilk S.D."/>
            <person name="Williams K.P."/>
            <person name="Sobral B.W."/>
            <person name="Kupko J.J.III."/>
            <person name="Porcella S.F."/>
            <person name="Samuel J.E."/>
            <person name="Heinzen R.A."/>
        </authorList>
    </citation>
    <scope>NUCLEOTIDE SEQUENCE [LARGE SCALE GENOMIC DNA]</scope>
    <source>
        <strain evidence="8 9">Dugway 5J108-111</strain>
    </source>
</reference>
<evidence type="ECO:0000256" key="6">
    <source>
        <dbReference type="ARBA" id="ARBA00023012"/>
    </source>
</evidence>
<keyword evidence="6" id="KW-0902">Two-component regulatory system</keyword>
<name>A9KGI4_COXBN</name>
<dbReference type="SMART" id="SM00387">
    <property type="entry name" value="HATPase_c"/>
    <property type="match status" value="1"/>
</dbReference>
<dbReference type="GO" id="GO:0000155">
    <property type="term" value="F:phosphorelay sensor kinase activity"/>
    <property type="evidence" value="ECO:0007669"/>
    <property type="project" value="TreeGrafter"/>
</dbReference>
<dbReference type="PANTHER" id="PTHR43047:SF72">
    <property type="entry name" value="OSMOSENSING HISTIDINE PROTEIN KINASE SLN1"/>
    <property type="match status" value="1"/>
</dbReference>
<keyword evidence="4 8" id="KW-0808">Transferase</keyword>
<sequence length="191" mass="22074">MEESASRKTNARYEVAKLKKAAVFEKKFDLKKLLDSSIKIEQPAAIHKQLQLKLDYDSSVPPILIGDRYRLYRILINLLSNAIKFTAQGYVKLKVKLVRKTDKFVIVRFIVEDTGIGIPKEKQEYIFEKFSRLSLSNKGFYKGVGLGLRIVKQFMHEMEGEIDLISEYEKGTQFICTIPFRLPLSDDFVES</sequence>
<dbReference type="FunFam" id="3.30.565.10:FF:000010">
    <property type="entry name" value="Sensor histidine kinase RcsC"/>
    <property type="match status" value="1"/>
</dbReference>
<accession>A9KGI4</accession>
<proteinExistence type="predicted"/>